<feature type="domain" description="Cadherin" evidence="11">
    <location>
        <begin position="1364"/>
        <end position="1474"/>
    </location>
</feature>
<evidence type="ECO:0000256" key="9">
    <source>
        <dbReference type="SAM" id="Phobius"/>
    </source>
</evidence>
<feature type="domain" description="Cadherin" evidence="11">
    <location>
        <begin position="522"/>
        <end position="628"/>
    </location>
</feature>
<evidence type="ECO:0000256" key="6">
    <source>
        <dbReference type="ARBA" id="ARBA00023136"/>
    </source>
</evidence>
<evidence type="ECO:0000259" key="11">
    <source>
        <dbReference type="PROSITE" id="PS50268"/>
    </source>
</evidence>
<dbReference type="GO" id="GO:0007156">
    <property type="term" value="P:homophilic cell adhesion via plasma membrane adhesion molecules"/>
    <property type="evidence" value="ECO:0007669"/>
    <property type="project" value="InterPro"/>
</dbReference>
<feature type="domain" description="Cadherin" evidence="11">
    <location>
        <begin position="404"/>
        <end position="521"/>
    </location>
</feature>
<feature type="signal peptide" evidence="10">
    <location>
        <begin position="1"/>
        <end position="21"/>
    </location>
</feature>
<dbReference type="GO" id="GO:0005886">
    <property type="term" value="C:plasma membrane"/>
    <property type="evidence" value="ECO:0007669"/>
    <property type="project" value="InterPro"/>
</dbReference>
<reference evidence="12" key="1">
    <citation type="journal article" date="2014" name="PLoS ONE">
        <title>Alternative splicing and highly variable cadherin transcripts associated with field-evolved resistance of pink bollworm to bt cotton in India.</title>
        <authorList>
            <person name="Fabrick J.A."/>
            <person name="Ponnuraj J."/>
            <person name="Singh A."/>
            <person name="Tanwar R.K."/>
            <person name="Unnithan G.C."/>
            <person name="Yelich A.J."/>
            <person name="Li X."/>
            <person name="Carriere Y."/>
            <person name="Tabashnik B.E."/>
        </authorList>
    </citation>
    <scope>NUCLEOTIDE SEQUENCE</scope>
</reference>
<evidence type="ECO:0000256" key="4">
    <source>
        <dbReference type="ARBA" id="ARBA00022837"/>
    </source>
</evidence>
<feature type="domain" description="Cadherin" evidence="11">
    <location>
        <begin position="128"/>
        <end position="182"/>
    </location>
</feature>
<feature type="domain" description="Cadherin" evidence="11">
    <location>
        <begin position="313"/>
        <end position="403"/>
    </location>
</feature>
<accession>A0A060BFA9</accession>
<feature type="chain" id="PRO_5001586181" evidence="10">
    <location>
        <begin position="22"/>
        <end position="1735"/>
    </location>
</feature>
<dbReference type="SMART" id="SM00112">
    <property type="entry name" value="CA"/>
    <property type="match status" value="11"/>
</dbReference>
<dbReference type="InterPro" id="IPR015919">
    <property type="entry name" value="Cadherin-like_sf"/>
</dbReference>
<feature type="domain" description="Cadherin" evidence="11">
    <location>
        <begin position="771"/>
        <end position="887"/>
    </location>
</feature>
<evidence type="ECO:0000313" key="12">
    <source>
        <dbReference type="EMBL" id="AIA80581.1"/>
    </source>
</evidence>
<keyword evidence="2 9" id="KW-0812">Transmembrane</keyword>
<keyword evidence="4 7" id="KW-0106">Calcium</keyword>
<dbReference type="EMBL" id="KJ480751">
    <property type="protein sequence ID" value="AIA80581.1"/>
    <property type="molecule type" value="mRNA"/>
</dbReference>
<dbReference type="OrthoDB" id="6379298at2759"/>
<evidence type="ECO:0000256" key="5">
    <source>
        <dbReference type="ARBA" id="ARBA00022989"/>
    </source>
</evidence>
<dbReference type="CDD" id="cd11304">
    <property type="entry name" value="Cadherin_repeat"/>
    <property type="match status" value="9"/>
</dbReference>
<keyword evidence="6 9" id="KW-0472">Membrane</keyword>
<evidence type="ECO:0000256" key="7">
    <source>
        <dbReference type="PROSITE-ProRule" id="PRU00043"/>
    </source>
</evidence>
<name>A0A060BFA9_PECGO</name>
<feature type="domain" description="Cadherin" evidence="11">
    <location>
        <begin position="636"/>
        <end position="763"/>
    </location>
</feature>
<dbReference type="PANTHER" id="PTHR24026:SF137">
    <property type="entry name" value="CADHERIN-RELATED TUMOR SUPPRESSOR"/>
    <property type="match status" value="1"/>
</dbReference>
<dbReference type="SUPFAM" id="SSF49313">
    <property type="entry name" value="Cadherin-like"/>
    <property type="match status" value="11"/>
</dbReference>
<feature type="domain" description="Cadherin" evidence="11">
    <location>
        <begin position="1157"/>
        <end position="1250"/>
    </location>
</feature>
<feature type="domain" description="Cadherin" evidence="11">
    <location>
        <begin position="890"/>
        <end position="1008"/>
    </location>
</feature>
<dbReference type="PANTHER" id="PTHR24026">
    <property type="entry name" value="FAT ATYPICAL CADHERIN-RELATED"/>
    <property type="match status" value="1"/>
</dbReference>
<comment type="subcellular location">
    <subcellularLocation>
        <location evidence="1">Membrane</location>
    </subcellularLocation>
</comment>
<dbReference type="GO" id="GO:0005509">
    <property type="term" value="F:calcium ion binding"/>
    <property type="evidence" value="ECO:0007669"/>
    <property type="project" value="UniProtKB-UniRule"/>
</dbReference>
<dbReference type="PROSITE" id="PS50268">
    <property type="entry name" value="CADHERIN_2"/>
    <property type="match status" value="12"/>
</dbReference>
<evidence type="ECO:0000256" key="8">
    <source>
        <dbReference type="SAM" id="MobiDB-lite"/>
    </source>
</evidence>
<organism evidence="12">
    <name type="scientific">Pectinophora gossypiella</name>
    <name type="common">Cotton pink bollworm</name>
    <name type="synonym">Depressaria gossypiella</name>
    <dbReference type="NCBI Taxonomy" id="13191"/>
    <lineage>
        <taxon>Eukaryota</taxon>
        <taxon>Metazoa</taxon>
        <taxon>Ecdysozoa</taxon>
        <taxon>Arthropoda</taxon>
        <taxon>Hexapoda</taxon>
        <taxon>Insecta</taxon>
        <taxon>Pterygota</taxon>
        <taxon>Neoptera</taxon>
        <taxon>Endopterygota</taxon>
        <taxon>Lepidoptera</taxon>
        <taxon>Glossata</taxon>
        <taxon>Ditrysia</taxon>
        <taxon>Gelechioidea</taxon>
        <taxon>Gelechiidae</taxon>
        <taxon>Apatetrinae</taxon>
        <taxon>Pectinophora</taxon>
    </lineage>
</organism>
<keyword evidence="5 9" id="KW-1133">Transmembrane helix</keyword>
<proteinExistence type="evidence at transcript level"/>
<feature type="transmembrane region" description="Helical" evidence="9">
    <location>
        <begin position="1580"/>
        <end position="1605"/>
    </location>
</feature>
<sequence>MAGDACILVTVLLIFAISVFGQETASSRCYYMTDAIPREPKPDDLPDLEWTGGWTDWPLIPAEPRDDVCINGWYPQLTSTSLGTIIIHMEEEIEGDVAIAKLNYDGSGTPEIVQPMVIGSFNLLSPEIRNENGAWYLYITNRQDYETPTMRRYTFDVRVPDETRAARVSLSIENIDDNDPIVRVLDACQVPELGEPRLTDCVYQVSDEDGRLSIEPMTFRLTSDREDVQIFYVEPAHITGDWFNMQITIGILSALNFESNPLHIFQITALDSWPNNHTVTVMVQVQNVEHRPPRWMEIFAVQQFDEMTEQQFQVRAIDGDTGIGKAIHYTLETDEEEDLFFIETLPGGHDGAIFSTAMIDVDRLRRDVFRLSLVAYKYDNVSFATPTPVVIIVNDINNKQPQPLQDEYTISIMEETPLSLNFAELFGFYDEDLIYAQFLVEIQGENPPGVEQAFYIAPTAGFQNQTFAIGTQDHRMLDYEDVPFQNIKLKVIATDRDNTNFTGVAEVNVNLINWNDEEPIFEEDQLVVKFKETVPKDYHVGRLRAHDRDIGDSVVHSILGNANTFLRIDEETGDIYVAIDDAFDYHRQNEFNIQVRAQDTMSEPESRHTATAQLVIELEDVNNTPPTLRLPRVSPSVEENVPEGFEINREITATDPDTTAYLQFEIDWDTSFATKQGRDTNPIEFHGCVDIETIFPNPADTREAVGRVVAKEIRHNVTIDFEEFEFLYLTVRVRDLHTDDGRDYDESTFTIIIIDMNDNWPIWASGFLNQTFSIRERSSTGVVIGSVLATDIDGPLYNQVRYTIIPQEDTPEGLVQIHFVTGQITVDENGAIDADIPPRWHLNYTVIASDKCSEENEENCPPDPVFWDTLRDNVINIVDINNKVPAADLSRFNETVYIYENAPDFTNVVKIYSIDEDRDEIYHTVRYQINYAVNQRLRDFFAIDLDSGQVYVENTNNELLDRDRGEDQHRIFINLIDNFYSEGDGNRNVNTTEVLVILLDENDNAPELPTPEELSWSISENLQEGITLDGESDVIYAPDIDEEDTPNSHVGYAILAMTVTNRDLDTVPRLLNMLSPNNVTGFLQTAMPLRGYWGTYDISVLAFDHGIPQQISHEVYELEIRPYNYNPPQFVFPESGTILRLALERAVVNNVLSLVNGDLLDRIQAIDDDGLDAGVVTFDIVGDADASNYFRVNNDGDNFGTLLLTQALPEEGKEFEVTIRATDGGTEPRSYSTDSTITVLFVPTLGDPIFQDNTYSVAFFEKEVGLTERFSLPHAEDPKNKLCTDDCHDIYYRIFGGVDYEPFDLDPVTNVIFLKSELDRETTATHVVQVAASNSPTGGGIPLPGSLLTVTVTVREADPRPVFEQRLYTAGISTSDNINRELLTVRATHSENAQLTYTIEDGSMVVDSTLEAVKDSAFHLNAQTGVLILRIQPTASMQGMFEFNVIATDPDEKTDTAEVKVYLISSQNRVSFIFLNDVETVESNRDFIAETFSVGFNMTCNIDQVLPGTNDAGVIQEAMAEVHAHFIQDNIPVSADSIEELRSDTQLLRSVQGVLNQRLLVLNDLVTGVSPDLGTAGVQITIYVLAGLSAILAFLCLILLITFIVRTRALNRRLEALSMTKYGSVDSGLNRVGIAAPGTNKHAIEGSNPIWNEQIKAPDFDAISDTSDESDLIGIEDLPQFKSDYFPPEDSESAHAAFSDRTPRGNDAPIAHSSNNFGFNTSPFSAEFTNRRMRP</sequence>
<evidence type="ECO:0000256" key="2">
    <source>
        <dbReference type="ARBA" id="ARBA00022692"/>
    </source>
</evidence>
<feature type="domain" description="Cadherin" evidence="11">
    <location>
        <begin position="205"/>
        <end position="295"/>
    </location>
</feature>
<keyword evidence="3" id="KW-0677">Repeat</keyword>
<protein>
    <submittedName>
        <fullName evidence="12">Cadherin</fullName>
    </submittedName>
</protein>
<dbReference type="Gene3D" id="2.60.40.60">
    <property type="entry name" value="Cadherins"/>
    <property type="match status" value="10"/>
</dbReference>
<dbReference type="PRINTS" id="PR00205">
    <property type="entry name" value="CADHERIN"/>
</dbReference>
<keyword evidence="10" id="KW-0732">Signal</keyword>
<dbReference type="InterPro" id="IPR020894">
    <property type="entry name" value="Cadherin_CS"/>
</dbReference>
<feature type="domain" description="Cadherin" evidence="11">
    <location>
        <begin position="1275"/>
        <end position="1363"/>
    </location>
</feature>
<dbReference type="Pfam" id="PF00028">
    <property type="entry name" value="Cadherin"/>
    <property type="match status" value="1"/>
</dbReference>
<gene>
    <name evidence="12" type="primary">Cad1</name>
</gene>
<feature type="domain" description="Cadherin" evidence="11">
    <location>
        <begin position="1010"/>
        <end position="1130"/>
    </location>
</feature>
<evidence type="ECO:0000256" key="10">
    <source>
        <dbReference type="SAM" id="SignalP"/>
    </source>
</evidence>
<evidence type="ECO:0000256" key="1">
    <source>
        <dbReference type="ARBA" id="ARBA00004370"/>
    </source>
</evidence>
<feature type="compositionally biased region" description="Polar residues" evidence="8">
    <location>
        <begin position="1712"/>
        <end position="1728"/>
    </location>
</feature>
<dbReference type="PROSITE" id="PS00232">
    <property type="entry name" value="CADHERIN_1"/>
    <property type="match status" value="1"/>
</dbReference>
<feature type="region of interest" description="Disordered" evidence="8">
    <location>
        <begin position="1688"/>
        <end position="1735"/>
    </location>
</feature>
<evidence type="ECO:0000256" key="3">
    <source>
        <dbReference type="ARBA" id="ARBA00022737"/>
    </source>
</evidence>
<dbReference type="InterPro" id="IPR002126">
    <property type="entry name" value="Cadherin-like_dom"/>
</dbReference>